<dbReference type="EMBL" id="AP023091">
    <property type="protein sequence ID" value="BCE22550.1"/>
    <property type="molecule type" value="Genomic_DNA"/>
</dbReference>
<evidence type="ECO:0000313" key="4">
    <source>
        <dbReference type="EMBL" id="BCE92328.1"/>
    </source>
</evidence>
<evidence type="ECO:0000313" key="3">
    <source>
        <dbReference type="EMBL" id="BCE48815.1"/>
    </source>
</evidence>
<dbReference type="EMBL" id="AP023099">
    <property type="protein sequence ID" value="BCE92328.1"/>
    <property type="molecule type" value="Genomic_DNA"/>
</dbReference>
<gene>
    <name evidence="4" type="ORF">XF10B_51260</name>
    <name evidence="2" type="ORF">XF1B_52310</name>
    <name evidence="3" type="ORF">XF4B_51640</name>
</gene>
<reference evidence="4" key="2">
    <citation type="submission" date="2020-05" db="EMBL/GenBank/DDBJ databases">
        <title>Complete genome sequence of Bradyrhizobium diazoefficiens XF10 isolated from soybean nodule.</title>
        <authorList>
            <person name="Noda R."/>
            <person name="Kakizaki K."/>
            <person name="Minamisawa K."/>
        </authorList>
    </citation>
    <scope>NUCLEOTIDE SEQUENCE</scope>
    <source>
        <strain evidence="4">XF10</strain>
    </source>
</reference>
<feature type="region of interest" description="Disordered" evidence="1">
    <location>
        <begin position="1"/>
        <end position="26"/>
    </location>
</feature>
<name>A0A809ZAA1_9BRAD</name>
<accession>A0A809ZAA1</accession>
<sequence>MRGMAPSYRARPGPASRAGSPPFPGKCPPFVSATAALFRPRDGHETKRSANETISRVREDVRKLAMVTNPANE</sequence>
<dbReference type="AlphaFoldDB" id="A0A809ZAA1"/>
<reference evidence="3" key="3">
    <citation type="submission" date="2020-05" db="EMBL/GenBank/DDBJ databases">
        <title>Complete genome sequence of Bradyrhizobium diazoefficiens XF4 isolated from soybean nodule.</title>
        <authorList>
            <person name="Noda R."/>
            <person name="Kakizaki K."/>
            <person name="Minamisawa K."/>
        </authorList>
    </citation>
    <scope>NUCLEOTIDE SEQUENCE</scope>
    <source>
        <strain evidence="3">XF4</strain>
    </source>
</reference>
<evidence type="ECO:0000313" key="2">
    <source>
        <dbReference type="EMBL" id="BCE22550.1"/>
    </source>
</evidence>
<protein>
    <submittedName>
        <fullName evidence="3">Uncharacterized protein</fullName>
    </submittedName>
</protein>
<organism evidence="3">
    <name type="scientific">Bradyrhizobium diazoefficiens</name>
    <dbReference type="NCBI Taxonomy" id="1355477"/>
    <lineage>
        <taxon>Bacteria</taxon>
        <taxon>Pseudomonadati</taxon>
        <taxon>Pseudomonadota</taxon>
        <taxon>Alphaproteobacteria</taxon>
        <taxon>Hyphomicrobiales</taxon>
        <taxon>Nitrobacteraceae</taxon>
        <taxon>Bradyrhizobium</taxon>
    </lineage>
</organism>
<dbReference type="EMBL" id="AP023094">
    <property type="protein sequence ID" value="BCE48815.1"/>
    <property type="molecule type" value="Genomic_DNA"/>
</dbReference>
<reference evidence="2" key="1">
    <citation type="submission" date="2020-05" db="EMBL/GenBank/DDBJ databases">
        <title>Complete genome sequence of Bradyrhizobium diazoefficiens XF1 isolated from soybean nodule.</title>
        <authorList>
            <person name="Noda R."/>
            <person name="Kakizaki K."/>
            <person name="Minamisawa K."/>
        </authorList>
    </citation>
    <scope>NUCLEOTIDE SEQUENCE</scope>
    <source>
        <strain evidence="2">XF1</strain>
    </source>
</reference>
<proteinExistence type="predicted"/>
<evidence type="ECO:0000256" key="1">
    <source>
        <dbReference type="SAM" id="MobiDB-lite"/>
    </source>
</evidence>